<organism evidence="2 3">
    <name type="scientific">Desulfomonile tiedjei</name>
    <dbReference type="NCBI Taxonomy" id="2358"/>
    <lineage>
        <taxon>Bacteria</taxon>
        <taxon>Pseudomonadati</taxon>
        <taxon>Thermodesulfobacteriota</taxon>
        <taxon>Desulfomonilia</taxon>
        <taxon>Desulfomonilales</taxon>
        <taxon>Desulfomonilaceae</taxon>
        <taxon>Desulfomonile</taxon>
    </lineage>
</organism>
<dbReference type="InterPro" id="IPR001279">
    <property type="entry name" value="Metallo-B-lactamas"/>
</dbReference>
<proteinExistence type="predicted"/>
<dbReference type="SMART" id="SM00849">
    <property type="entry name" value="Lactamase_B"/>
    <property type="match status" value="1"/>
</dbReference>
<dbReference type="SUPFAM" id="SSF56281">
    <property type="entry name" value="Metallo-hydrolase/oxidoreductase"/>
    <property type="match status" value="1"/>
</dbReference>
<reference evidence="2" key="1">
    <citation type="submission" date="2020-07" db="EMBL/GenBank/DDBJ databases">
        <title>Huge and variable diversity of episymbiotic CPR bacteria and DPANN archaea in groundwater ecosystems.</title>
        <authorList>
            <person name="He C.Y."/>
            <person name="Keren R."/>
            <person name="Whittaker M."/>
            <person name="Farag I.F."/>
            <person name="Doudna J."/>
            <person name="Cate J.H.D."/>
            <person name="Banfield J.F."/>
        </authorList>
    </citation>
    <scope>NUCLEOTIDE SEQUENCE</scope>
    <source>
        <strain evidence="2">NC_groundwater_1664_Pr3_B-0.1um_52_9</strain>
    </source>
</reference>
<dbReference type="Gene3D" id="3.60.15.10">
    <property type="entry name" value="Ribonuclease Z/Hydroxyacylglutathione hydrolase-like"/>
    <property type="match status" value="1"/>
</dbReference>
<dbReference type="Proteomes" id="UP000807825">
    <property type="component" value="Unassembled WGS sequence"/>
</dbReference>
<comment type="caution">
    <text evidence="2">The sequence shown here is derived from an EMBL/GenBank/DDBJ whole genome shotgun (WGS) entry which is preliminary data.</text>
</comment>
<dbReference type="Pfam" id="PF12706">
    <property type="entry name" value="Lactamase_B_2"/>
    <property type="match status" value="1"/>
</dbReference>
<evidence type="ECO:0000313" key="2">
    <source>
        <dbReference type="EMBL" id="MBI5250888.1"/>
    </source>
</evidence>
<accession>A0A9D6Z1B2</accession>
<sequence length="221" mass="24499">MGPGILRRLTEARIAVDSIDIILLTHFHPDHVSDLPPFLFATNYEHGPVRQAPFHVLGPEGSKTFYDKLVRVFGKWIVPKGDRLRMQQLDARAPDEVHFEGLGVTVRSAPAEHTFPSLSYRIEAEGVSVTISGDTDTSERLMELAADSDILICECSFPDEMKVKGHLIPSEAGEIAQKARAKKLMLTHFYPPCDETDIVSQAAAKFSGEVIKAEDLMILEC</sequence>
<gene>
    <name evidence="2" type="ORF">HY912_15480</name>
</gene>
<feature type="non-terminal residue" evidence="2">
    <location>
        <position position="1"/>
    </location>
</feature>
<evidence type="ECO:0000259" key="1">
    <source>
        <dbReference type="SMART" id="SM00849"/>
    </source>
</evidence>
<dbReference type="AlphaFoldDB" id="A0A9D6Z1B2"/>
<dbReference type="PANTHER" id="PTHR46018">
    <property type="entry name" value="ZINC PHOSPHODIESTERASE ELAC PROTEIN 1"/>
    <property type="match status" value="1"/>
</dbReference>
<dbReference type="PANTHER" id="PTHR46018:SF3">
    <property type="entry name" value="ARYLSULFATASE"/>
    <property type="match status" value="1"/>
</dbReference>
<dbReference type="InterPro" id="IPR036866">
    <property type="entry name" value="RibonucZ/Hydroxyglut_hydro"/>
</dbReference>
<name>A0A9D6Z1B2_9BACT</name>
<feature type="domain" description="Metallo-beta-lactamase" evidence="1">
    <location>
        <begin position="1"/>
        <end position="188"/>
    </location>
</feature>
<dbReference type="EMBL" id="JACRDE010000402">
    <property type="protein sequence ID" value="MBI5250888.1"/>
    <property type="molecule type" value="Genomic_DNA"/>
</dbReference>
<evidence type="ECO:0000313" key="3">
    <source>
        <dbReference type="Proteomes" id="UP000807825"/>
    </source>
</evidence>
<protein>
    <submittedName>
        <fullName evidence="2">MBL fold metallo-hydrolase</fullName>
    </submittedName>
</protein>
<dbReference type="GO" id="GO:0042781">
    <property type="term" value="F:3'-tRNA processing endoribonuclease activity"/>
    <property type="evidence" value="ECO:0007669"/>
    <property type="project" value="TreeGrafter"/>
</dbReference>